<dbReference type="RefSeq" id="YP_009098109.1">
    <property type="nucleotide sequence ID" value="NC_025416.1"/>
</dbReference>
<name>A0A076GB22_9CAUD</name>
<sequence>MVGIIILIVGLILFLASGYKLVLGKYYDDIDLKMLFTIFGIGAILLLTGFIL</sequence>
<dbReference type="EMBL" id="KJ888149">
    <property type="protein sequence ID" value="AII27019.1"/>
    <property type="molecule type" value="Genomic_DNA"/>
</dbReference>
<proteinExistence type="predicted"/>
<reference evidence="2 3" key="1">
    <citation type="journal article" date="2014" name="Appl. Environ. Microbiol.">
        <title>Combined Use of Bacteriophage K and a Novel Bacteriophage To Reduce Staphylococcus aureus Biofilm Formation.</title>
        <authorList>
            <person name="Alves D.R."/>
            <person name="Gaudion A."/>
            <person name="Bean J.E."/>
            <person name="Perez Esteban P."/>
            <person name="Arnot T.C."/>
            <person name="Harper D.R."/>
            <person name="Kot W."/>
            <person name="Hansen L.H."/>
            <person name="Enright M.C."/>
            <person name="Jenkins A.T."/>
        </authorList>
    </citation>
    <scope>NUCLEOTIDE SEQUENCE [LARGE SCALE GENOMIC DNA]</scope>
</reference>
<dbReference type="GeneID" id="22276367"/>
<protein>
    <submittedName>
        <fullName evidence="2">Uncharacterized protein</fullName>
    </submittedName>
</protein>
<keyword evidence="1" id="KW-1133">Transmembrane helix</keyword>
<keyword evidence="1" id="KW-0812">Transmembrane</keyword>
<evidence type="ECO:0000313" key="3">
    <source>
        <dbReference type="Proteomes" id="UP000028960"/>
    </source>
</evidence>
<keyword evidence="1" id="KW-0472">Membrane</keyword>
<evidence type="ECO:0000313" key="2">
    <source>
        <dbReference type="EMBL" id="AII27019.1"/>
    </source>
</evidence>
<organism evidence="2 3">
    <name type="scientific">Staphylococcus phage MCE-2014</name>
    <dbReference type="NCBI Taxonomy" id="1524910"/>
    <lineage>
        <taxon>Viruses</taxon>
        <taxon>Duplodnaviria</taxon>
        <taxon>Heunggongvirae</taxon>
        <taxon>Uroviricota</taxon>
        <taxon>Caudoviricetes</taxon>
        <taxon>Herelleviridae</taxon>
        <taxon>Twortvirinae</taxon>
        <taxon>Kayvirus</taxon>
        <taxon>Kayvirus MCE2014</taxon>
    </lineage>
</organism>
<dbReference type="Proteomes" id="UP000028960">
    <property type="component" value="Segment"/>
</dbReference>
<feature type="transmembrane region" description="Helical" evidence="1">
    <location>
        <begin position="34"/>
        <end position="51"/>
    </location>
</feature>
<dbReference type="KEGG" id="vg:22276367"/>
<evidence type="ECO:0000256" key="1">
    <source>
        <dbReference type="SAM" id="Phobius"/>
    </source>
</evidence>
<accession>A0A076GB22</accession>
<keyword evidence="3" id="KW-1185">Reference proteome</keyword>